<comment type="similarity">
    <text evidence="2 5">Belongs to the RecX family.</text>
</comment>
<evidence type="ECO:0000259" key="7">
    <source>
        <dbReference type="Pfam" id="PF21981"/>
    </source>
</evidence>
<dbReference type="Proteomes" id="UP000606935">
    <property type="component" value="Unassembled WGS sequence"/>
</dbReference>
<organism evidence="8 9">
    <name type="scientific">Bowmanella pacifica</name>
    <dbReference type="NCBI Taxonomy" id="502051"/>
    <lineage>
        <taxon>Bacteria</taxon>
        <taxon>Pseudomonadati</taxon>
        <taxon>Pseudomonadota</taxon>
        <taxon>Gammaproteobacteria</taxon>
        <taxon>Alteromonadales</taxon>
        <taxon>Alteromonadaceae</taxon>
        <taxon>Bowmanella</taxon>
    </lineage>
</organism>
<evidence type="ECO:0000313" key="8">
    <source>
        <dbReference type="EMBL" id="GGO63432.1"/>
    </source>
</evidence>
<dbReference type="Pfam" id="PF02631">
    <property type="entry name" value="RecX_HTH2"/>
    <property type="match status" value="1"/>
</dbReference>
<comment type="caution">
    <text evidence="8">The sequence shown here is derived from an EMBL/GenBank/DDBJ whole genome shotgun (WGS) entry which is preliminary data.</text>
</comment>
<dbReference type="RefSeq" id="WP_188688567.1">
    <property type="nucleotide sequence ID" value="NZ_BMLS01000001.1"/>
</dbReference>
<keyword evidence="9" id="KW-1185">Reference proteome</keyword>
<dbReference type="HAMAP" id="MF_01114">
    <property type="entry name" value="RecX"/>
    <property type="match status" value="1"/>
</dbReference>
<dbReference type="GO" id="GO:0006282">
    <property type="term" value="P:regulation of DNA repair"/>
    <property type="evidence" value="ECO:0007669"/>
    <property type="project" value="UniProtKB-UniRule"/>
</dbReference>
<reference evidence="8" key="1">
    <citation type="journal article" date="2014" name="Int. J. Syst. Evol. Microbiol.">
        <title>Complete genome sequence of Corynebacterium casei LMG S-19264T (=DSM 44701T), isolated from a smear-ripened cheese.</title>
        <authorList>
            <consortium name="US DOE Joint Genome Institute (JGI-PGF)"/>
            <person name="Walter F."/>
            <person name="Albersmeier A."/>
            <person name="Kalinowski J."/>
            <person name="Ruckert C."/>
        </authorList>
    </citation>
    <scope>NUCLEOTIDE SEQUENCE</scope>
    <source>
        <strain evidence="8">CGMCC 1.7086</strain>
    </source>
</reference>
<dbReference type="AlphaFoldDB" id="A0A917YS92"/>
<feature type="domain" description="RecX second three-helical" evidence="6">
    <location>
        <begin position="55"/>
        <end position="95"/>
    </location>
</feature>
<protein>
    <recommendedName>
        <fullName evidence="3 5">Regulatory protein RecX</fullName>
    </recommendedName>
</protein>
<dbReference type="PANTHER" id="PTHR33602:SF1">
    <property type="entry name" value="REGULATORY PROTEIN RECX FAMILY PROTEIN"/>
    <property type="match status" value="1"/>
</dbReference>
<evidence type="ECO:0000259" key="6">
    <source>
        <dbReference type="Pfam" id="PF02631"/>
    </source>
</evidence>
<dbReference type="InterPro" id="IPR003783">
    <property type="entry name" value="Regulatory_RecX"/>
</dbReference>
<comment type="function">
    <text evidence="5">Modulates RecA activity.</text>
</comment>
<dbReference type="Gene3D" id="1.10.10.10">
    <property type="entry name" value="Winged helix-like DNA-binding domain superfamily/Winged helix DNA-binding domain"/>
    <property type="match status" value="3"/>
</dbReference>
<name>A0A917YS92_9ALTE</name>
<dbReference type="InterPro" id="IPR053925">
    <property type="entry name" value="RecX_HTH_3rd"/>
</dbReference>
<evidence type="ECO:0000256" key="2">
    <source>
        <dbReference type="ARBA" id="ARBA00009695"/>
    </source>
</evidence>
<dbReference type="PANTHER" id="PTHR33602">
    <property type="entry name" value="REGULATORY PROTEIN RECX FAMILY PROTEIN"/>
    <property type="match status" value="1"/>
</dbReference>
<dbReference type="EMBL" id="BMLS01000001">
    <property type="protein sequence ID" value="GGO63432.1"/>
    <property type="molecule type" value="Genomic_DNA"/>
</dbReference>
<evidence type="ECO:0000256" key="1">
    <source>
        <dbReference type="ARBA" id="ARBA00004496"/>
    </source>
</evidence>
<feature type="domain" description="RecX third three-helical" evidence="7">
    <location>
        <begin position="103"/>
        <end position="144"/>
    </location>
</feature>
<sequence length="150" mass="17458">MTDADRKIIRETLTSLLSRREHSQAELLTKLAMKGLDPSLSRSVLADFVERGWQSDARFAQSFVRQRVAKGQGEMRIRAELRARQVGESDIYQALEALSPDWFESALLVYQRKYSQPAGDWKEQQKRMRYLQYKGFSNEQIRYACDAAFD</sequence>
<accession>A0A917YS92</accession>
<evidence type="ECO:0000256" key="4">
    <source>
        <dbReference type="ARBA" id="ARBA00022490"/>
    </source>
</evidence>
<evidence type="ECO:0000313" key="9">
    <source>
        <dbReference type="Proteomes" id="UP000606935"/>
    </source>
</evidence>
<dbReference type="Pfam" id="PF21981">
    <property type="entry name" value="RecX_HTH3"/>
    <property type="match status" value="1"/>
</dbReference>
<evidence type="ECO:0000256" key="3">
    <source>
        <dbReference type="ARBA" id="ARBA00018111"/>
    </source>
</evidence>
<evidence type="ECO:0000256" key="5">
    <source>
        <dbReference type="HAMAP-Rule" id="MF_01114"/>
    </source>
</evidence>
<gene>
    <name evidence="5 8" type="primary">recX</name>
    <name evidence="8" type="ORF">GCM10010982_00460</name>
</gene>
<keyword evidence="4 5" id="KW-0963">Cytoplasm</keyword>
<proteinExistence type="inferred from homology"/>
<comment type="subcellular location">
    <subcellularLocation>
        <location evidence="1 5">Cytoplasm</location>
    </subcellularLocation>
</comment>
<reference evidence="8" key="2">
    <citation type="submission" date="2020-09" db="EMBL/GenBank/DDBJ databases">
        <authorList>
            <person name="Sun Q."/>
            <person name="Zhou Y."/>
        </authorList>
    </citation>
    <scope>NUCLEOTIDE SEQUENCE</scope>
    <source>
        <strain evidence="8">CGMCC 1.7086</strain>
    </source>
</reference>
<dbReference type="GO" id="GO:0005737">
    <property type="term" value="C:cytoplasm"/>
    <property type="evidence" value="ECO:0007669"/>
    <property type="project" value="UniProtKB-SubCell"/>
</dbReference>
<dbReference type="InterPro" id="IPR053924">
    <property type="entry name" value="RecX_HTH_2nd"/>
</dbReference>
<dbReference type="InterPro" id="IPR036388">
    <property type="entry name" value="WH-like_DNA-bd_sf"/>
</dbReference>